<organism evidence="1 2">
    <name type="scientific">Rhabditophanes sp. KR3021</name>
    <dbReference type="NCBI Taxonomy" id="114890"/>
    <lineage>
        <taxon>Eukaryota</taxon>
        <taxon>Metazoa</taxon>
        <taxon>Ecdysozoa</taxon>
        <taxon>Nematoda</taxon>
        <taxon>Chromadorea</taxon>
        <taxon>Rhabditida</taxon>
        <taxon>Tylenchina</taxon>
        <taxon>Panagrolaimomorpha</taxon>
        <taxon>Strongyloidoidea</taxon>
        <taxon>Alloionematidae</taxon>
        <taxon>Rhabditophanes</taxon>
    </lineage>
</organism>
<name>A0AC35UGU6_9BILA</name>
<dbReference type="WBParaSite" id="RSKR_0001179100.1">
    <property type="protein sequence ID" value="RSKR_0001179100.1"/>
    <property type="gene ID" value="RSKR_0001179100"/>
</dbReference>
<evidence type="ECO:0000313" key="1">
    <source>
        <dbReference type="Proteomes" id="UP000095286"/>
    </source>
</evidence>
<accession>A0AC35UGU6</accession>
<sequence>MVNRKVLPFRLALPFEIELPYLSTTLRENIYWILFTGPYAPWNGPYTIKPTVKNASTIEAMALELENTIYYVAILNVVCLPFTFVYQVLYTFFNYGHTIRSSASTLSSRTYSNLAKTELRHFNELEHELHIRLNKSYKFGIEYVNQFKSTLLDVVAKTIAFIFGSVFIIIVVLSSIDEDVLSRVEYVVTIMSVSGVIAFVSGSLVHDENTFWNPNHSMTTLVGFLHYLPEYFVGDAHTMRVRKEFNAMFQFKAQYIFEEFLSPFVTPYVLWYVIKPQSKEIIQFLNKYTVTKEGLGDICTFSQMSVDQHGDPELIDSVSEHSGDVPLTFEIDNIKKAYQVKTELSLLNFVANNPYWEPTASGKAFLEKFNKAKFNDGFVLQTMSKSQVLRKENSEDIEELPGMSDIGGVNQQSTLITSQSGMNELGGSNTVRSTSLPFDIPVQPNARAGDANSSLNMSINAIYVNKLRAQQNNINASIFNSVMRSQNRGGGTGGSVNASGIVGQHGVNPWAVPYESFFMGGSTSSINNSQTRPPTQNETERGSRMPGIVEHQESGDERGSPQTKHN</sequence>
<dbReference type="Proteomes" id="UP000095286">
    <property type="component" value="Unplaced"/>
</dbReference>
<evidence type="ECO:0000313" key="2">
    <source>
        <dbReference type="WBParaSite" id="RSKR_0001179100.1"/>
    </source>
</evidence>
<reference evidence="2" key="1">
    <citation type="submission" date="2016-11" db="UniProtKB">
        <authorList>
            <consortium name="WormBaseParasite"/>
        </authorList>
    </citation>
    <scope>IDENTIFICATION</scope>
    <source>
        <strain evidence="2">KR3021</strain>
    </source>
</reference>
<proteinExistence type="predicted"/>
<protein>
    <submittedName>
        <fullName evidence="2">Autophagy-related protein 9</fullName>
    </submittedName>
</protein>